<dbReference type="Proteomes" id="UP000095767">
    <property type="component" value="Unassembled WGS sequence"/>
</dbReference>
<dbReference type="PANTHER" id="PTHR35546:SF80">
    <property type="entry name" value="F-BOX DOMAIN CONTAINING PROTEIN EXPRESSED"/>
    <property type="match status" value="1"/>
</dbReference>
<evidence type="ECO:0000313" key="3">
    <source>
        <dbReference type="Proteomes" id="UP000095767"/>
    </source>
</evidence>
<comment type="caution">
    <text evidence="2">The sequence shown here is derived from an EMBL/GenBank/DDBJ whole genome shotgun (WGS) entry which is preliminary data.</text>
</comment>
<dbReference type="EMBL" id="LWDX02030992">
    <property type="protein sequence ID" value="OEL28043.1"/>
    <property type="molecule type" value="Genomic_DNA"/>
</dbReference>
<dbReference type="CDD" id="cd22157">
    <property type="entry name" value="F-box_AtFBW1-like"/>
    <property type="match status" value="1"/>
</dbReference>
<evidence type="ECO:0000259" key="1">
    <source>
        <dbReference type="PROSITE" id="PS50181"/>
    </source>
</evidence>
<reference evidence="2 3" key="1">
    <citation type="submission" date="2016-09" db="EMBL/GenBank/DDBJ databases">
        <title>The draft genome of Dichanthelium oligosanthes: A C3 panicoid grass species.</title>
        <authorList>
            <person name="Studer A.J."/>
            <person name="Schnable J.C."/>
            <person name="Brutnell T.P."/>
        </authorList>
    </citation>
    <scope>NUCLEOTIDE SEQUENCE [LARGE SCALE GENOMIC DNA]</scope>
    <source>
        <strain evidence="3">cv. Kellogg 1175</strain>
        <tissue evidence="2">Leaf</tissue>
    </source>
</reference>
<dbReference type="OrthoDB" id="665311at2759"/>
<sequence>MEVRSRSSSKNNPRVVSFPDDLAAEILARVPYRSLCRFKLVSRPWRALCSDPSIRRRCPQSLAGFFFRTTPLGGPSRHVRHFVDASGSHPSFSFLPPGNRDAFLFDSCNGLLLCKREDTRSQDGSPYFVCTPATEH</sequence>
<dbReference type="AlphaFoldDB" id="A0A1E5VSD9"/>
<dbReference type="SUPFAM" id="SSF81383">
    <property type="entry name" value="F-box domain"/>
    <property type="match status" value="1"/>
</dbReference>
<dbReference type="InterPro" id="IPR001810">
    <property type="entry name" value="F-box_dom"/>
</dbReference>
<name>A0A1E5VSD9_9POAL</name>
<dbReference type="Pfam" id="PF00646">
    <property type="entry name" value="F-box"/>
    <property type="match status" value="1"/>
</dbReference>
<organism evidence="2 3">
    <name type="scientific">Dichanthelium oligosanthes</name>
    <dbReference type="NCBI Taxonomy" id="888268"/>
    <lineage>
        <taxon>Eukaryota</taxon>
        <taxon>Viridiplantae</taxon>
        <taxon>Streptophyta</taxon>
        <taxon>Embryophyta</taxon>
        <taxon>Tracheophyta</taxon>
        <taxon>Spermatophyta</taxon>
        <taxon>Magnoliopsida</taxon>
        <taxon>Liliopsida</taxon>
        <taxon>Poales</taxon>
        <taxon>Poaceae</taxon>
        <taxon>PACMAD clade</taxon>
        <taxon>Panicoideae</taxon>
        <taxon>Panicodae</taxon>
        <taxon>Paniceae</taxon>
        <taxon>Dichantheliinae</taxon>
        <taxon>Dichanthelium</taxon>
    </lineage>
</organism>
<proteinExistence type="predicted"/>
<dbReference type="Gene3D" id="1.20.1280.50">
    <property type="match status" value="1"/>
</dbReference>
<dbReference type="SMART" id="SM00256">
    <property type="entry name" value="FBOX"/>
    <property type="match status" value="1"/>
</dbReference>
<dbReference type="PANTHER" id="PTHR35546">
    <property type="entry name" value="F-BOX PROTEIN INTERACTION DOMAIN PROTEIN-RELATED"/>
    <property type="match status" value="1"/>
</dbReference>
<keyword evidence="3" id="KW-1185">Reference proteome</keyword>
<dbReference type="InterPro" id="IPR036047">
    <property type="entry name" value="F-box-like_dom_sf"/>
</dbReference>
<feature type="domain" description="F-box" evidence="1">
    <location>
        <begin position="12"/>
        <end position="58"/>
    </location>
</feature>
<accession>A0A1E5VSD9</accession>
<gene>
    <name evidence="2" type="ORF">BAE44_0010945</name>
</gene>
<dbReference type="PROSITE" id="PS50181">
    <property type="entry name" value="FBOX"/>
    <property type="match status" value="1"/>
</dbReference>
<dbReference type="STRING" id="888268.A0A1E5VSD9"/>
<dbReference type="InterPro" id="IPR055290">
    <property type="entry name" value="At3g26010-like"/>
</dbReference>
<protein>
    <recommendedName>
        <fullName evidence="1">F-box domain-containing protein</fullName>
    </recommendedName>
</protein>
<evidence type="ECO:0000313" key="2">
    <source>
        <dbReference type="EMBL" id="OEL28043.1"/>
    </source>
</evidence>